<sequence>MVQPKPAMLEEEPTDDGRFHQQHIDANATASNVNLISALHFNMEQPNKPNNVRSSCENLNEIKIPLLTEDSCLGNWMDILEHNLKRKENHEWVEIALTHMNEKIISKLKDLEILLNSSNGFEQLKKLITKNHNGLSKQEIETNKTINKHSDDEIKIETKPKLSDESVDFQNRVTIDFNQIMNHNLKNSKPFINEPIVNENEKPSTIEVIDDTQAQKTCFSGVKKHYELNEVSQSDEQILKKENELSIVLEKIINELKTISATYVTELTPQKNMDIAFKIELSDPKQQPLTTKSRPLPYNLKQKVQEELNRQLKAGIIRKSRMADSFSRLPAENEPNLNSDEDYNEKLVAVVEGEDKNVQEEIVEIDTCLQIQSQMNH</sequence>
<protein>
    <submittedName>
        <fullName evidence="1">Uncharacterized protein</fullName>
    </submittedName>
</protein>
<evidence type="ECO:0000313" key="1">
    <source>
        <dbReference type="EMBL" id="CAF1021517.1"/>
    </source>
</evidence>
<proteinExistence type="predicted"/>
<dbReference type="Proteomes" id="UP000663879">
    <property type="component" value="Unassembled WGS sequence"/>
</dbReference>
<reference evidence="1" key="1">
    <citation type="submission" date="2021-02" db="EMBL/GenBank/DDBJ databases">
        <authorList>
            <person name="Nowell W R."/>
        </authorList>
    </citation>
    <scope>NUCLEOTIDE SEQUENCE</scope>
    <source>
        <strain evidence="1">Ploen Becks lab</strain>
    </source>
</reference>
<organism evidence="1 2">
    <name type="scientific">Brachionus calyciflorus</name>
    <dbReference type="NCBI Taxonomy" id="104777"/>
    <lineage>
        <taxon>Eukaryota</taxon>
        <taxon>Metazoa</taxon>
        <taxon>Spiralia</taxon>
        <taxon>Gnathifera</taxon>
        <taxon>Rotifera</taxon>
        <taxon>Eurotatoria</taxon>
        <taxon>Monogononta</taxon>
        <taxon>Pseudotrocha</taxon>
        <taxon>Ploima</taxon>
        <taxon>Brachionidae</taxon>
        <taxon>Brachionus</taxon>
    </lineage>
</organism>
<dbReference type="Gene3D" id="3.10.10.10">
    <property type="entry name" value="HIV Type 1 Reverse Transcriptase, subunit A, domain 1"/>
    <property type="match status" value="1"/>
</dbReference>
<accession>A0A814ICP5</accession>
<gene>
    <name evidence="1" type="ORF">OXX778_LOCUS17404</name>
</gene>
<dbReference type="AlphaFoldDB" id="A0A814ICP5"/>
<name>A0A814ICP5_9BILA</name>
<keyword evidence="2" id="KW-1185">Reference proteome</keyword>
<comment type="caution">
    <text evidence="1">The sequence shown here is derived from an EMBL/GenBank/DDBJ whole genome shotgun (WGS) entry which is preliminary data.</text>
</comment>
<evidence type="ECO:0000313" key="2">
    <source>
        <dbReference type="Proteomes" id="UP000663879"/>
    </source>
</evidence>
<dbReference type="EMBL" id="CAJNOC010004429">
    <property type="protein sequence ID" value="CAF1021517.1"/>
    <property type="molecule type" value="Genomic_DNA"/>
</dbReference>